<evidence type="ECO:0000256" key="9">
    <source>
        <dbReference type="ARBA" id="ARBA00041620"/>
    </source>
</evidence>
<keyword evidence="5" id="KW-0963">Cytoplasm</keyword>
<accession>A0ABW5XSG6</accession>
<dbReference type="InterPro" id="IPR014030">
    <property type="entry name" value="Ketoacyl_synth_N"/>
</dbReference>
<dbReference type="PROSITE" id="PS52004">
    <property type="entry name" value="KS3_2"/>
    <property type="match status" value="1"/>
</dbReference>
<evidence type="ECO:0000256" key="13">
    <source>
        <dbReference type="RuleBase" id="RU003694"/>
    </source>
</evidence>
<keyword evidence="16" id="KW-1185">Reference proteome</keyword>
<dbReference type="Pfam" id="PF00109">
    <property type="entry name" value="ketoacyl-synt"/>
    <property type="match status" value="1"/>
</dbReference>
<comment type="caution">
    <text evidence="15">The sequence shown here is derived from an EMBL/GenBank/DDBJ whole genome shotgun (WGS) entry which is preliminary data.</text>
</comment>
<evidence type="ECO:0000256" key="10">
    <source>
        <dbReference type="ARBA" id="ARBA00042143"/>
    </source>
</evidence>
<comment type="subcellular location">
    <subcellularLocation>
        <location evidence="1">Cytoplasm</location>
    </subcellularLocation>
</comment>
<evidence type="ECO:0000313" key="15">
    <source>
        <dbReference type="EMBL" id="MFD2866306.1"/>
    </source>
</evidence>
<comment type="catalytic activity">
    <reaction evidence="11">
        <text>(3Z)-decenoyl-[ACP] + malonyl-[ACP] + H(+) = 3-oxo-(5Z)-dodecenoyl-[ACP] + holo-[ACP] + CO2</text>
        <dbReference type="Rhea" id="RHEA:54940"/>
        <dbReference type="Rhea" id="RHEA-COMP:9623"/>
        <dbReference type="Rhea" id="RHEA-COMP:9685"/>
        <dbReference type="Rhea" id="RHEA-COMP:9927"/>
        <dbReference type="Rhea" id="RHEA-COMP:14042"/>
        <dbReference type="ChEBI" id="CHEBI:15378"/>
        <dbReference type="ChEBI" id="CHEBI:16526"/>
        <dbReference type="ChEBI" id="CHEBI:64479"/>
        <dbReference type="ChEBI" id="CHEBI:78449"/>
        <dbReference type="ChEBI" id="CHEBI:78798"/>
        <dbReference type="ChEBI" id="CHEBI:138410"/>
    </reaction>
    <physiologicalReaction direction="left-to-right" evidence="11">
        <dbReference type="Rhea" id="RHEA:54941"/>
    </physiologicalReaction>
</comment>
<sequence>MGNRVVITGLGVVSPNGLNIPDFLHAIQNGVSGIKFVPEYEDLKFNCQVSGTPDFEWDNLRNYITETSLYGLKGKGIAYGIKAGLDAWTDAGNDIVAEDTLWDTGCVIGSSVADTDVIKNAINRVDARESKKLGSRVVEQIMNSGITAYVSGRLGLGNKIINNSAACATGTQSILMGYEYIKFGMAKRMLVGSCEYVDRYVFGGFDSMRVLSRKFNDAPEKASRPMSQSAGGFVPGSGAGALVLEDLDYALARGAKIYGELRGGSTNSGGQRNGGSMTAPGPEGVIRCVQDALKNSGVDACEIDLVSGHLTATMADKLEIQNWVKALGRSGDDFPMVNSLKSMVGHSLSAAGSIETVAAVLQLKHNFVHPNLNLEDPIPEILDIIGANNLPVTKVDREINAVAKANFGFGDVNSCLIISKYNDN</sequence>
<dbReference type="PANTHER" id="PTHR11712:SF306">
    <property type="entry name" value="3-OXOACYL-[ACYL-CARRIER-PROTEIN] SYNTHASE 1"/>
    <property type="match status" value="1"/>
</dbReference>
<comment type="catalytic activity">
    <reaction evidence="12">
        <text>a fatty acyl-[ACP] + malonyl-[ACP] + H(+) = a 3-oxoacyl-[ACP] + holo-[ACP] + CO2</text>
        <dbReference type="Rhea" id="RHEA:22836"/>
        <dbReference type="Rhea" id="RHEA-COMP:9623"/>
        <dbReference type="Rhea" id="RHEA-COMP:9685"/>
        <dbReference type="Rhea" id="RHEA-COMP:9916"/>
        <dbReference type="Rhea" id="RHEA-COMP:14125"/>
        <dbReference type="ChEBI" id="CHEBI:15378"/>
        <dbReference type="ChEBI" id="CHEBI:16526"/>
        <dbReference type="ChEBI" id="CHEBI:64479"/>
        <dbReference type="ChEBI" id="CHEBI:78449"/>
        <dbReference type="ChEBI" id="CHEBI:78776"/>
        <dbReference type="ChEBI" id="CHEBI:138651"/>
        <dbReference type="EC" id="2.3.1.41"/>
    </reaction>
    <physiologicalReaction direction="left-to-right" evidence="12">
        <dbReference type="Rhea" id="RHEA:22837"/>
    </physiologicalReaction>
</comment>
<evidence type="ECO:0000256" key="12">
    <source>
        <dbReference type="ARBA" id="ARBA00048506"/>
    </source>
</evidence>
<dbReference type="CDD" id="cd00834">
    <property type="entry name" value="KAS_I_II"/>
    <property type="match status" value="1"/>
</dbReference>
<name>A0ABW5XSG6_9SPHI</name>
<dbReference type="InterPro" id="IPR014031">
    <property type="entry name" value="Ketoacyl_synth_C"/>
</dbReference>
<dbReference type="RefSeq" id="WP_377129820.1">
    <property type="nucleotide sequence ID" value="NZ_JBHUON010000024.1"/>
</dbReference>
<evidence type="ECO:0000256" key="8">
    <source>
        <dbReference type="ARBA" id="ARBA00039450"/>
    </source>
</evidence>
<proteinExistence type="inferred from homology"/>
<feature type="domain" description="Ketosynthase family 3 (KS3)" evidence="14">
    <location>
        <begin position="2"/>
        <end position="420"/>
    </location>
</feature>
<evidence type="ECO:0000256" key="1">
    <source>
        <dbReference type="ARBA" id="ARBA00004496"/>
    </source>
</evidence>
<dbReference type="SMART" id="SM00825">
    <property type="entry name" value="PKS_KS"/>
    <property type="match status" value="1"/>
</dbReference>
<evidence type="ECO:0000256" key="11">
    <source>
        <dbReference type="ARBA" id="ARBA00048121"/>
    </source>
</evidence>
<evidence type="ECO:0000256" key="2">
    <source>
        <dbReference type="ARBA" id="ARBA00008467"/>
    </source>
</evidence>
<evidence type="ECO:0000256" key="7">
    <source>
        <dbReference type="ARBA" id="ARBA00023315"/>
    </source>
</evidence>
<dbReference type="InterPro" id="IPR020841">
    <property type="entry name" value="PKS_Beta-ketoAc_synthase_dom"/>
</dbReference>
<dbReference type="PANTHER" id="PTHR11712">
    <property type="entry name" value="POLYKETIDE SYNTHASE-RELATED"/>
    <property type="match status" value="1"/>
</dbReference>
<comment type="similarity">
    <text evidence="2 13">Belongs to the thiolase-like superfamily. Beta-ketoacyl-ACP synthases family.</text>
</comment>
<evidence type="ECO:0000256" key="5">
    <source>
        <dbReference type="ARBA" id="ARBA00022490"/>
    </source>
</evidence>
<reference evidence="16" key="1">
    <citation type="journal article" date="2019" name="Int. J. Syst. Evol. Microbiol.">
        <title>The Global Catalogue of Microorganisms (GCM) 10K type strain sequencing project: providing services to taxonomists for standard genome sequencing and annotation.</title>
        <authorList>
            <consortium name="The Broad Institute Genomics Platform"/>
            <consortium name="The Broad Institute Genome Sequencing Center for Infectious Disease"/>
            <person name="Wu L."/>
            <person name="Ma J."/>
        </authorList>
    </citation>
    <scope>NUCLEOTIDE SEQUENCE [LARGE SCALE GENOMIC DNA]</scope>
    <source>
        <strain evidence="16">KCTC 52232</strain>
    </source>
</reference>
<keyword evidence="7" id="KW-0012">Acyltransferase</keyword>
<dbReference type="InterPro" id="IPR016039">
    <property type="entry name" value="Thiolase-like"/>
</dbReference>
<dbReference type="Proteomes" id="UP001597601">
    <property type="component" value="Unassembled WGS sequence"/>
</dbReference>
<evidence type="ECO:0000313" key="16">
    <source>
        <dbReference type="Proteomes" id="UP001597601"/>
    </source>
</evidence>
<evidence type="ECO:0000256" key="3">
    <source>
        <dbReference type="ARBA" id="ARBA00011738"/>
    </source>
</evidence>
<dbReference type="EC" id="2.3.1.41" evidence="4"/>
<evidence type="ECO:0000256" key="4">
    <source>
        <dbReference type="ARBA" id="ARBA00013191"/>
    </source>
</evidence>
<dbReference type="InterPro" id="IPR000794">
    <property type="entry name" value="Beta-ketoacyl_synthase"/>
</dbReference>
<dbReference type="EMBL" id="JBHUON010000024">
    <property type="protein sequence ID" value="MFD2866306.1"/>
    <property type="molecule type" value="Genomic_DNA"/>
</dbReference>
<evidence type="ECO:0000259" key="14">
    <source>
        <dbReference type="PROSITE" id="PS52004"/>
    </source>
</evidence>
<dbReference type="Gene3D" id="3.40.47.10">
    <property type="match status" value="1"/>
</dbReference>
<dbReference type="SUPFAM" id="SSF53901">
    <property type="entry name" value="Thiolase-like"/>
    <property type="match status" value="2"/>
</dbReference>
<keyword evidence="6 13" id="KW-0808">Transferase</keyword>
<dbReference type="Pfam" id="PF02801">
    <property type="entry name" value="Ketoacyl-synt_C"/>
    <property type="match status" value="1"/>
</dbReference>
<protein>
    <recommendedName>
        <fullName evidence="8">3-oxoacyl-[acyl-carrier-protein] synthase 1</fullName>
        <ecNumber evidence="4">2.3.1.41</ecNumber>
    </recommendedName>
    <alternativeName>
        <fullName evidence="9">3-oxoacyl-[acyl-carrier-protein] synthase I</fullName>
    </alternativeName>
    <alternativeName>
        <fullName evidence="10">Beta-ketoacyl-ACP synthase I</fullName>
    </alternativeName>
</protein>
<comment type="subunit">
    <text evidence="3">Homodimer.</text>
</comment>
<evidence type="ECO:0000256" key="6">
    <source>
        <dbReference type="ARBA" id="ARBA00022679"/>
    </source>
</evidence>
<gene>
    <name evidence="15" type="ORF">ACFSYC_16540</name>
</gene>
<organism evidence="15 16">
    <name type="scientific">Mucilaginibacter antarcticus</name>
    <dbReference type="NCBI Taxonomy" id="1855725"/>
    <lineage>
        <taxon>Bacteria</taxon>
        <taxon>Pseudomonadati</taxon>
        <taxon>Bacteroidota</taxon>
        <taxon>Sphingobacteriia</taxon>
        <taxon>Sphingobacteriales</taxon>
        <taxon>Sphingobacteriaceae</taxon>
        <taxon>Mucilaginibacter</taxon>
    </lineage>
</organism>